<dbReference type="Proteomes" id="UP000269396">
    <property type="component" value="Unassembled WGS sequence"/>
</dbReference>
<name>A0A183PHH1_9TREM</name>
<gene>
    <name evidence="2" type="ORF">SMTD_LOCUS13807</name>
</gene>
<feature type="compositionally biased region" description="Basic residues" evidence="1">
    <location>
        <begin position="737"/>
        <end position="747"/>
    </location>
</feature>
<feature type="compositionally biased region" description="Polar residues" evidence="1">
    <location>
        <begin position="607"/>
        <end position="640"/>
    </location>
</feature>
<reference evidence="2 3" key="1">
    <citation type="submission" date="2018-11" db="EMBL/GenBank/DDBJ databases">
        <authorList>
            <consortium name="Pathogen Informatics"/>
        </authorList>
    </citation>
    <scope>NUCLEOTIDE SEQUENCE [LARGE SCALE GENOMIC DNA]</scope>
    <source>
        <strain>Denwood</strain>
        <strain evidence="3">Zambia</strain>
    </source>
</reference>
<feature type="compositionally biased region" description="Basic and acidic residues" evidence="1">
    <location>
        <begin position="720"/>
        <end position="736"/>
    </location>
</feature>
<evidence type="ECO:0000313" key="3">
    <source>
        <dbReference type="Proteomes" id="UP000269396"/>
    </source>
</evidence>
<evidence type="ECO:0000313" key="2">
    <source>
        <dbReference type="EMBL" id="VDP64373.1"/>
    </source>
</evidence>
<feature type="region of interest" description="Disordered" evidence="1">
    <location>
        <begin position="607"/>
        <end position="675"/>
    </location>
</feature>
<feature type="region of interest" description="Disordered" evidence="1">
    <location>
        <begin position="695"/>
        <end position="748"/>
    </location>
</feature>
<keyword evidence="3" id="KW-1185">Reference proteome</keyword>
<evidence type="ECO:0000256" key="1">
    <source>
        <dbReference type="SAM" id="MobiDB-lite"/>
    </source>
</evidence>
<dbReference type="AlphaFoldDB" id="A0A183PHH1"/>
<organism evidence="2 3">
    <name type="scientific">Schistosoma mattheei</name>
    <dbReference type="NCBI Taxonomy" id="31246"/>
    <lineage>
        <taxon>Eukaryota</taxon>
        <taxon>Metazoa</taxon>
        <taxon>Spiralia</taxon>
        <taxon>Lophotrochozoa</taxon>
        <taxon>Platyhelminthes</taxon>
        <taxon>Trematoda</taxon>
        <taxon>Digenea</taxon>
        <taxon>Strigeidida</taxon>
        <taxon>Schistosomatoidea</taxon>
        <taxon>Schistosomatidae</taxon>
        <taxon>Schistosoma</taxon>
    </lineage>
</organism>
<feature type="region of interest" description="Disordered" evidence="1">
    <location>
        <begin position="307"/>
        <end position="326"/>
    </location>
</feature>
<feature type="compositionally biased region" description="Polar residues" evidence="1">
    <location>
        <begin position="695"/>
        <end position="711"/>
    </location>
</feature>
<sequence length="957" mass="107031">MPLSLLPPVYPSKSRDSLNLRTEIHQPPESGEKISSAASEAALHRCRLYELRQTFLGISTSKDPCPHCQTGISTCTYVSTDNHSFYTSPVGSFGCTVLNSARFDRGPSIYVSTPDIDCLSSATESDKLRESVNTYHKTTQKQPSLSYYPNVEYDQLDTADQLPSPNYSSFIYSNPLTSCEKYASIESSLSGEFTAKPSLFISEAGFCPLTPEAVHLSSNEFAESSSPSNSDCSHEYFASNENLNCPKSNINITSLKDVTWLSEQCKKSEDIQSFSHRFSSKSSEPRHRFNECKGSCDQLNPNLHHSTTSCLPMSNPSTKDTRKSDRVNSYNFKTIQSHDLHKDDTSDCSVSIGRINKYDFPYKNKYASILPANLELSTTHSHCDDSQLRSSTKSVIGRCFSVSPNHRLSHSLSVSRANQMPCKTDQKRKSSESLSLSDTQDIMYLYSYGHNNSGKYRKQTSGQSNQPKNNYNQMRVDSILEKQDISKKCTKPVSRITAECDVFHRSLEPKNIPAEQSRSHRNQNKTSLQNSIMVSVSNQSRQLALAQAHALKCTDEDVISFGTSLSSLPSSALSSFCPGDTSLVTAHSRNIGRLKVTLPGLAVNHLSNSHHSSDCSTRGSISYQSNSNHNPKSQNPNFRGTVTGDVCKRRHERLNTESSKSCKNRIEISESSSSQSLSPSYVNVLLPAQSFDLSSGFPSSDNLSTNRNLDTINKRSPRPSSDHSRTYQKTQHLERKSMRKSNSRHNFKPVNKESQIHNLVPSKVCRVGQYISGSSSLLSVSNPDDVNDPEKSPVYVSEDTREYDYIRKDHRKISKLASKISHYLENGREAEVKNFVNKILRKPESRRVVDELIRLCGNNLHKVLNLNRKRTSLYSPNTTRYIKWPSSGCIRSKLPSLPPPPPPVPPVLLKTTILPPDDRIRVIDMHAIEVTNRVHMTFSELISDLTTGIDNEVEVIR</sequence>
<dbReference type="EMBL" id="UZAL01033919">
    <property type="protein sequence ID" value="VDP64373.1"/>
    <property type="molecule type" value="Genomic_DNA"/>
</dbReference>
<accession>A0A183PHH1</accession>
<feature type="compositionally biased region" description="Polar residues" evidence="1">
    <location>
        <begin position="307"/>
        <end position="318"/>
    </location>
</feature>
<protein>
    <submittedName>
        <fullName evidence="2">Uncharacterized protein</fullName>
    </submittedName>
</protein>
<proteinExistence type="predicted"/>